<comment type="cofactor">
    <cofactor evidence="1">
        <name>pyrroloquinoline quinone</name>
        <dbReference type="ChEBI" id="CHEBI:58442"/>
    </cofactor>
</comment>
<dbReference type="EMBL" id="NVUL01000002">
    <property type="protein sequence ID" value="PCI82124.1"/>
    <property type="molecule type" value="Genomic_DNA"/>
</dbReference>
<protein>
    <recommendedName>
        <fullName evidence="10">Cytochrome c domain-containing protein</fullName>
    </recommendedName>
</protein>
<dbReference type="SUPFAM" id="SSF50998">
    <property type="entry name" value="Quinoprotein alcohol dehydrogenase-like"/>
    <property type="match status" value="1"/>
</dbReference>
<dbReference type="AlphaFoldDB" id="A0A2A4XI19"/>
<reference evidence="12" key="1">
    <citation type="submission" date="2017-08" db="EMBL/GenBank/DDBJ databases">
        <title>A dynamic microbial community with high functional redundancy inhabits the cold, oxic subseafloor aquifer.</title>
        <authorList>
            <person name="Tully B.J."/>
            <person name="Wheat C.G."/>
            <person name="Glazer B.T."/>
            <person name="Huber J.A."/>
        </authorList>
    </citation>
    <scope>NUCLEOTIDE SEQUENCE [LARGE SCALE GENOMIC DNA]</scope>
</reference>
<dbReference type="PANTHER" id="PTHR32303">
    <property type="entry name" value="QUINOPROTEIN ALCOHOL DEHYDROGENASE (CYTOCHROME C)"/>
    <property type="match status" value="1"/>
</dbReference>
<feature type="domain" description="Cytochrome c" evidence="10">
    <location>
        <begin position="44"/>
        <end position="122"/>
    </location>
</feature>
<dbReference type="SMART" id="SM00564">
    <property type="entry name" value="PQQ"/>
    <property type="match status" value="6"/>
</dbReference>
<comment type="similarity">
    <text evidence="2">Belongs to the bacterial PQQ dehydrogenase family.</text>
</comment>
<dbReference type="InterPro" id="IPR036909">
    <property type="entry name" value="Cyt_c-like_dom_sf"/>
</dbReference>
<dbReference type="PROSITE" id="PS51007">
    <property type="entry name" value="CYTC"/>
    <property type="match status" value="1"/>
</dbReference>
<name>A0A2A4XI19_9GAMM</name>
<organism evidence="11 12">
    <name type="scientific">SAR86 cluster bacterium</name>
    <dbReference type="NCBI Taxonomy" id="2030880"/>
    <lineage>
        <taxon>Bacteria</taxon>
        <taxon>Pseudomonadati</taxon>
        <taxon>Pseudomonadota</taxon>
        <taxon>Gammaproteobacteria</taxon>
        <taxon>SAR86 cluster</taxon>
    </lineage>
</organism>
<evidence type="ECO:0000313" key="12">
    <source>
        <dbReference type="Proteomes" id="UP000218767"/>
    </source>
</evidence>
<comment type="caution">
    <text evidence="11">The sequence shown here is derived from an EMBL/GenBank/DDBJ whole genome shotgun (WGS) entry which is preliminary data.</text>
</comment>
<evidence type="ECO:0000256" key="5">
    <source>
        <dbReference type="ARBA" id="ARBA00022729"/>
    </source>
</evidence>
<dbReference type="InterPro" id="IPR002372">
    <property type="entry name" value="PQQ_rpt_dom"/>
</dbReference>
<accession>A0A2A4XI19</accession>
<dbReference type="InterPro" id="IPR009056">
    <property type="entry name" value="Cyt_c-like_dom"/>
</dbReference>
<proteinExistence type="inferred from homology"/>
<evidence type="ECO:0000259" key="10">
    <source>
        <dbReference type="PROSITE" id="PS51007"/>
    </source>
</evidence>
<keyword evidence="5 9" id="KW-0732">Signal</keyword>
<dbReference type="SUPFAM" id="SSF46626">
    <property type="entry name" value="Cytochrome c"/>
    <property type="match status" value="1"/>
</dbReference>
<keyword evidence="3 8" id="KW-0349">Heme</keyword>
<dbReference type="GO" id="GO:0020037">
    <property type="term" value="F:heme binding"/>
    <property type="evidence" value="ECO:0007669"/>
    <property type="project" value="InterPro"/>
</dbReference>
<dbReference type="Proteomes" id="UP000218767">
    <property type="component" value="Unassembled WGS sequence"/>
</dbReference>
<gene>
    <name evidence="11" type="ORF">COB20_00520</name>
</gene>
<dbReference type="GO" id="GO:0046872">
    <property type="term" value="F:metal ion binding"/>
    <property type="evidence" value="ECO:0007669"/>
    <property type="project" value="UniProtKB-KW"/>
</dbReference>
<dbReference type="Gene3D" id="2.140.10.10">
    <property type="entry name" value="Quinoprotein alcohol dehydrogenase-like superfamily"/>
    <property type="match status" value="1"/>
</dbReference>
<feature type="signal peptide" evidence="9">
    <location>
        <begin position="1"/>
        <end position="32"/>
    </location>
</feature>
<sequence length="710" mass="77321">MTRTHSRTFTGLITRLALCLPSFMLINTQLLAAEDHAIATFTQAQATAGQAGYEENCASCHGNGLEGFGLVPALNGALFANRWGDKSADQLANSVNRMPPGAEGSLDISEYTQILAYILEHNGLIAGGVALPTEVAALASLTIPASELANAGTESSAPLLYNSDGPLVSSSRLDQLTVVTDDMLLNPPADDWLNWRRTRNAYGHSPLDQIDKQNVEDLQLAWSWSLPQGENMMTPIVHDGVMFAYSYGDVLQAIDASTGELLWSFQRELEGGKSPGMKKGAAIYGDKIVIATSDIHLIALEAKTGKIAWDHKVDGGGEDSFLFRSAPLIANGKAIIGLTGRVAVEGGDFIFAVDMETGEEAWRFYTIARPDEPGGNTWNGLPLEERNGGSIWIPGSFDADLNLVYFGPAPTYDTNPLRSPHPDPNMTRDALYTNSTVALDADTGELAWHYQHISNDQLDHDWAFERQIMDLRINGVNRKAVITGGKLAIFEALDAATGEYLFSFDLDMQNVVTEIDTRTGRKTISPAAIPELDQVISQYSMPGICPDWLGARNMQTTAYNPHTKMLYIPISDTCLDDDSGERWQKYPDDATKGSWGIIKAVNLETQEVVWEQRQSGPQASANMTTDSGLLFIGSVDRWFKALDQDTGEVLWERKLDNALNSYPVTYQVDGRQYVAVATNAGGIHTRTMKSAAGITLPVAGATMWVFALPD</sequence>
<dbReference type="Pfam" id="PF13442">
    <property type="entry name" value="Cytochrome_CBB3"/>
    <property type="match status" value="1"/>
</dbReference>
<keyword evidence="4 8" id="KW-0479">Metal-binding</keyword>
<evidence type="ECO:0000256" key="2">
    <source>
        <dbReference type="ARBA" id="ARBA00008156"/>
    </source>
</evidence>
<dbReference type="GO" id="GO:0016491">
    <property type="term" value="F:oxidoreductase activity"/>
    <property type="evidence" value="ECO:0007669"/>
    <property type="project" value="UniProtKB-KW"/>
</dbReference>
<evidence type="ECO:0000256" key="6">
    <source>
        <dbReference type="ARBA" id="ARBA00023002"/>
    </source>
</evidence>
<dbReference type="GO" id="GO:0009055">
    <property type="term" value="F:electron transfer activity"/>
    <property type="evidence" value="ECO:0007669"/>
    <property type="project" value="InterPro"/>
</dbReference>
<evidence type="ECO:0000256" key="9">
    <source>
        <dbReference type="SAM" id="SignalP"/>
    </source>
</evidence>
<evidence type="ECO:0000256" key="7">
    <source>
        <dbReference type="ARBA" id="ARBA00023004"/>
    </source>
</evidence>
<dbReference type="InterPro" id="IPR011047">
    <property type="entry name" value="Quinoprotein_ADH-like_sf"/>
</dbReference>
<evidence type="ECO:0000256" key="8">
    <source>
        <dbReference type="PROSITE-ProRule" id="PRU00433"/>
    </source>
</evidence>
<keyword evidence="7 8" id="KW-0408">Iron</keyword>
<dbReference type="InterPro" id="IPR018391">
    <property type="entry name" value="PQQ_b-propeller_rpt"/>
</dbReference>
<feature type="chain" id="PRO_5013354433" description="Cytochrome c domain-containing protein" evidence="9">
    <location>
        <begin position="33"/>
        <end position="710"/>
    </location>
</feature>
<dbReference type="Gene3D" id="1.10.760.10">
    <property type="entry name" value="Cytochrome c-like domain"/>
    <property type="match status" value="1"/>
</dbReference>
<evidence type="ECO:0000256" key="3">
    <source>
        <dbReference type="ARBA" id="ARBA00022617"/>
    </source>
</evidence>
<keyword evidence="6" id="KW-0560">Oxidoreductase</keyword>
<evidence type="ECO:0000313" key="11">
    <source>
        <dbReference type="EMBL" id="PCI82124.1"/>
    </source>
</evidence>
<evidence type="ECO:0000256" key="4">
    <source>
        <dbReference type="ARBA" id="ARBA00022723"/>
    </source>
</evidence>
<dbReference type="Pfam" id="PF01011">
    <property type="entry name" value="PQQ"/>
    <property type="match status" value="2"/>
</dbReference>
<evidence type="ECO:0000256" key="1">
    <source>
        <dbReference type="ARBA" id="ARBA00001931"/>
    </source>
</evidence>